<proteinExistence type="predicted"/>
<keyword evidence="2" id="KW-1185">Reference proteome</keyword>
<protein>
    <submittedName>
        <fullName evidence="1">Uncharacterized protein</fullName>
    </submittedName>
</protein>
<dbReference type="EMBL" id="JBJURJ010000008">
    <property type="protein sequence ID" value="MFM9329374.1"/>
    <property type="molecule type" value="Genomic_DNA"/>
</dbReference>
<gene>
    <name evidence="1" type="ORF">ACI1P1_13850</name>
</gene>
<evidence type="ECO:0000313" key="1">
    <source>
        <dbReference type="EMBL" id="MFM9329374.1"/>
    </source>
</evidence>
<sequence length="69" mass="7675">MSKNKTVKKNDPPSSLDRNRFNMKVVTSDTCRSCKTPCSRGLRYVEHMNEPGSVGIGVPCILTRGKGYK</sequence>
<name>A0ACC7NX70_9BACL</name>
<organism evidence="1 2">
    <name type="scientific">Paenibacillus mesotrionivorans</name>
    <dbReference type="NCBI Taxonomy" id="3160968"/>
    <lineage>
        <taxon>Bacteria</taxon>
        <taxon>Bacillati</taxon>
        <taxon>Bacillota</taxon>
        <taxon>Bacilli</taxon>
        <taxon>Bacillales</taxon>
        <taxon>Paenibacillaceae</taxon>
        <taxon>Paenibacillus</taxon>
    </lineage>
</organism>
<comment type="caution">
    <text evidence="1">The sequence shown here is derived from an EMBL/GenBank/DDBJ whole genome shotgun (WGS) entry which is preliminary data.</text>
</comment>
<evidence type="ECO:0000313" key="2">
    <source>
        <dbReference type="Proteomes" id="UP001631969"/>
    </source>
</evidence>
<accession>A0ACC7NX70</accession>
<reference evidence="1" key="1">
    <citation type="submission" date="2024-12" db="EMBL/GenBank/DDBJ databases">
        <authorList>
            <person name="Wu N."/>
        </authorList>
    </citation>
    <scope>NUCLEOTIDE SEQUENCE</scope>
    <source>
        <strain evidence="1">P15</strain>
    </source>
</reference>
<dbReference type="Proteomes" id="UP001631969">
    <property type="component" value="Unassembled WGS sequence"/>
</dbReference>